<feature type="chain" id="PRO_5034797805" evidence="2">
    <location>
        <begin position="28"/>
        <end position="261"/>
    </location>
</feature>
<evidence type="ECO:0000256" key="1">
    <source>
        <dbReference type="ARBA" id="ARBA00022729"/>
    </source>
</evidence>
<dbReference type="SUPFAM" id="SSF53850">
    <property type="entry name" value="Periplasmic binding protein-like II"/>
    <property type="match status" value="1"/>
</dbReference>
<gene>
    <name evidence="4" type="ORF">Dia5BBH33_14200</name>
</gene>
<dbReference type="InterPro" id="IPR001638">
    <property type="entry name" value="Solute-binding_3/MltF_N"/>
</dbReference>
<dbReference type="PANTHER" id="PTHR35936">
    <property type="entry name" value="MEMBRANE-BOUND LYTIC MUREIN TRANSGLYCOSYLASE F"/>
    <property type="match status" value="1"/>
</dbReference>
<dbReference type="Gene3D" id="3.40.190.10">
    <property type="entry name" value="Periplasmic binding protein-like II"/>
    <property type="match status" value="2"/>
</dbReference>
<name>A0A8D4UV04_9FIRM</name>
<dbReference type="Pfam" id="PF00497">
    <property type="entry name" value="SBP_bac_3"/>
    <property type="match status" value="1"/>
</dbReference>
<dbReference type="GeneID" id="92716648"/>
<feature type="domain" description="Solute-binding protein family 3/N-terminal" evidence="3">
    <location>
        <begin position="38"/>
        <end position="261"/>
    </location>
</feature>
<keyword evidence="5" id="KW-1185">Reference proteome</keyword>
<feature type="signal peptide" evidence="2">
    <location>
        <begin position="1"/>
        <end position="27"/>
    </location>
</feature>
<organism evidence="4 5">
    <name type="scientific">Dialister hominis</name>
    <dbReference type="NCBI Taxonomy" id="2582419"/>
    <lineage>
        <taxon>Bacteria</taxon>
        <taxon>Bacillati</taxon>
        <taxon>Bacillota</taxon>
        <taxon>Negativicutes</taxon>
        <taxon>Veillonellales</taxon>
        <taxon>Veillonellaceae</taxon>
        <taxon>Dialister</taxon>
    </lineage>
</organism>
<reference evidence="5" key="1">
    <citation type="submission" date="2019-05" db="EMBL/GenBank/DDBJ databases">
        <title>Complete genome sequencing of Dialister sp. strain 5BBH33.</title>
        <authorList>
            <person name="Sakamoto M."/>
            <person name="Murakami T."/>
            <person name="Mori H."/>
        </authorList>
    </citation>
    <scope>NUCLEOTIDE SEQUENCE [LARGE SCALE GENOMIC DNA]</scope>
    <source>
        <strain evidence="5">5BBH33</strain>
    </source>
</reference>
<dbReference type="AlphaFoldDB" id="A0A8D4UV04"/>
<dbReference type="PANTHER" id="PTHR35936:SF19">
    <property type="entry name" value="AMINO-ACID-BINDING PROTEIN YXEM-RELATED"/>
    <property type="match status" value="1"/>
</dbReference>
<proteinExistence type="predicted"/>
<dbReference type="SMART" id="SM00062">
    <property type="entry name" value="PBPb"/>
    <property type="match status" value="1"/>
</dbReference>
<sequence length="261" mass="29030">MKKWMKYGAAAVMAAGMVLGGSMEALAAHLEDITARGTIRVGTTGDYRPMSYKDKETGKYEGFDAELAERLADSLHVKVEYVPTTWKTLTADTEAGKFDLALCGITRTFDRERVMSMSDGYLLFGKTILCRKGDAGKYKSIPDINRPEVKVMVNPGGTNEKFAKAYLPKATLIIHEQNAEIPGLIAEGKADIMITETMEAKKYAKMDSRLADPLVNQPFTKNRFGALMQKGDQEFLNYVNFFLAELETNGTMKNMEQKYIG</sequence>
<evidence type="ECO:0000313" key="5">
    <source>
        <dbReference type="Proteomes" id="UP000320585"/>
    </source>
</evidence>
<dbReference type="EMBL" id="AP019697">
    <property type="protein sequence ID" value="BBK25485.1"/>
    <property type="molecule type" value="Genomic_DNA"/>
</dbReference>
<evidence type="ECO:0000313" key="4">
    <source>
        <dbReference type="EMBL" id="BBK25485.1"/>
    </source>
</evidence>
<evidence type="ECO:0000256" key="2">
    <source>
        <dbReference type="SAM" id="SignalP"/>
    </source>
</evidence>
<evidence type="ECO:0000259" key="3">
    <source>
        <dbReference type="SMART" id="SM00062"/>
    </source>
</evidence>
<dbReference type="KEGG" id="dho:Dia5BBH33_14200"/>
<keyword evidence="1 2" id="KW-0732">Signal</keyword>
<dbReference type="Proteomes" id="UP000320585">
    <property type="component" value="Chromosome"/>
</dbReference>
<protein>
    <submittedName>
        <fullName evidence="4">Cyclohexadienyl dehydratase</fullName>
    </submittedName>
</protein>
<accession>A0A8D4UV04</accession>
<dbReference type="RefSeq" id="WP_232518027.1">
    <property type="nucleotide sequence ID" value="NZ_AP019697.1"/>
</dbReference>